<sequence length="282" mass="31177">MDLLDDLLSSPFDGVSTVAGEASDESEEGEDIGDLGDIVVTPITAPLNTNESLGEGSESEEGEDIGDIVEDLVSTPIVTPAHGEAEEEEEGEDIGVDVTDLVATPIPMPAELTGKEEKSESAEAEKKRVKEPKTKEPSVPPVSSIQIPQEAFDNLSTSFLDTYKDPLAKMHESLAEFSHSQGQLLEFLQKENEKQQQLPADLRSAIALFEKAPMYQNKVENIQREMASLSERVTKAKTRSLKLCQKKRQDDREEAAKLQKLKEKEEMLTAKPAENLFYDWNE</sequence>
<evidence type="ECO:0000313" key="3">
    <source>
        <dbReference type="EMBL" id="CAE2203968.1"/>
    </source>
</evidence>
<feature type="compositionally biased region" description="Basic and acidic residues" evidence="2">
    <location>
        <begin position="113"/>
        <end position="136"/>
    </location>
</feature>
<name>A0A7S4M6X0_9EUKA</name>
<accession>A0A7S4M6X0</accession>
<reference evidence="3" key="1">
    <citation type="submission" date="2021-01" db="EMBL/GenBank/DDBJ databases">
        <authorList>
            <person name="Corre E."/>
            <person name="Pelletier E."/>
            <person name="Niang G."/>
            <person name="Scheremetjew M."/>
            <person name="Finn R."/>
            <person name="Kale V."/>
            <person name="Holt S."/>
            <person name="Cochrane G."/>
            <person name="Meng A."/>
            <person name="Brown T."/>
            <person name="Cohen L."/>
        </authorList>
    </citation>
    <scope>NUCLEOTIDE SEQUENCE</scope>
    <source>
        <strain evidence="3">DIVA3 518/3/11/1/6</strain>
    </source>
</reference>
<protein>
    <recommendedName>
        <fullName evidence="4">Biogenesis of lysosome-related organelles complex 1 subunit 6</fullName>
    </recommendedName>
</protein>
<keyword evidence="1" id="KW-0175">Coiled coil</keyword>
<organism evidence="3">
    <name type="scientific">Vannella robusta</name>
    <dbReference type="NCBI Taxonomy" id="1487602"/>
    <lineage>
        <taxon>Eukaryota</taxon>
        <taxon>Amoebozoa</taxon>
        <taxon>Discosea</taxon>
        <taxon>Flabellinia</taxon>
        <taxon>Vannellidae</taxon>
        <taxon>Vannella</taxon>
    </lineage>
</organism>
<feature type="compositionally biased region" description="Acidic residues" evidence="2">
    <location>
        <begin position="57"/>
        <end position="66"/>
    </location>
</feature>
<evidence type="ECO:0000256" key="2">
    <source>
        <dbReference type="SAM" id="MobiDB-lite"/>
    </source>
</evidence>
<dbReference type="AlphaFoldDB" id="A0A7S4M6X0"/>
<feature type="region of interest" description="Disordered" evidence="2">
    <location>
        <begin position="1"/>
        <end position="66"/>
    </location>
</feature>
<dbReference type="PANTHER" id="PTHR31328">
    <property type="entry name" value="BIOGENESIS OF LYSOSOME-RELATED ORGANELLES COMPLEX 1 SUBUNIT 6"/>
    <property type="match status" value="1"/>
</dbReference>
<feature type="compositionally biased region" description="Acidic residues" evidence="2">
    <location>
        <begin position="22"/>
        <end position="34"/>
    </location>
</feature>
<dbReference type="GO" id="GO:0030133">
    <property type="term" value="C:transport vesicle"/>
    <property type="evidence" value="ECO:0007669"/>
    <property type="project" value="TreeGrafter"/>
</dbReference>
<dbReference type="Pfam" id="PF14712">
    <property type="entry name" value="Snapin_Pallidin"/>
    <property type="match status" value="1"/>
</dbReference>
<feature type="region of interest" description="Disordered" evidence="2">
    <location>
        <begin position="104"/>
        <end position="147"/>
    </location>
</feature>
<dbReference type="GO" id="GO:0031083">
    <property type="term" value="C:BLOC-1 complex"/>
    <property type="evidence" value="ECO:0007669"/>
    <property type="project" value="TreeGrafter"/>
</dbReference>
<evidence type="ECO:0000256" key="1">
    <source>
        <dbReference type="SAM" id="Coils"/>
    </source>
</evidence>
<dbReference type="EMBL" id="HBKP01003378">
    <property type="protein sequence ID" value="CAE2203968.1"/>
    <property type="molecule type" value="Transcribed_RNA"/>
</dbReference>
<evidence type="ECO:0008006" key="4">
    <source>
        <dbReference type="Google" id="ProtNLM"/>
    </source>
</evidence>
<proteinExistence type="predicted"/>
<feature type="coiled-coil region" evidence="1">
    <location>
        <begin position="212"/>
        <end position="261"/>
    </location>
</feature>
<dbReference type="PANTHER" id="PTHR31328:SF2">
    <property type="entry name" value="BIOGENESIS OF LYSOSOME-RELATED ORGANELLES COMPLEX 1 SUBUNIT 6"/>
    <property type="match status" value="1"/>
</dbReference>
<gene>
    <name evidence="3" type="ORF">VSP0166_LOCUS2444</name>
</gene>
<dbReference type="InterPro" id="IPR028119">
    <property type="entry name" value="Snapin/Pallidin/Snn1"/>
</dbReference>